<evidence type="ECO:0000256" key="5">
    <source>
        <dbReference type="PIRSR" id="PIRSR000097-2"/>
    </source>
</evidence>
<reference evidence="8 9" key="1">
    <citation type="submission" date="2018-08" db="EMBL/GenBank/DDBJ databases">
        <title>A genome reference for cultivated species of the human gut microbiota.</title>
        <authorList>
            <person name="Zou Y."/>
            <person name="Xue W."/>
            <person name="Luo G."/>
        </authorList>
    </citation>
    <scope>NUCLEOTIDE SEQUENCE [LARGE SCALE GENOMIC DNA]</scope>
    <source>
        <strain evidence="8 9">TM09-12</strain>
    </source>
</reference>
<comment type="similarity">
    <text evidence="1">Belongs to the aldo/keto reductase family.</text>
</comment>
<sequence>MEKLNFQSTIQLRNGVKMPLFGFGTAEIAPTLMEQISIIGDAIDVGYRLLDTAQIYHTERGVGEAIKNSGIDRDDFFISTKIWNGEARRGKTAILRAFEESLRRLNTEYVDLLILHWPVPGKIVETWKVMEDLYYSGKVRALGLSNVERYQHLELIQNCDIMPHVQQDSFNPLCRNLYNKIFCDSHGIAFEAFSPILRGKISAINTIKEISDKYDKNPIQVTLRWDLQNNVITIPRTSNKKHMISNSDIFDFELTEDDMQRINKLNKEEDNNWDIRYFNF</sequence>
<evidence type="ECO:0000313" key="8">
    <source>
        <dbReference type="EMBL" id="RGJ06579.1"/>
    </source>
</evidence>
<dbReference type="EMBL" id="QSON01000002">
    <property type="protein sequence ID" value="RGJ06579.1"/>
    <property type="molecule type" value="Genomic_DNA"/>
</dbReference>
<feature type="domain" description="NADP-dependent oxidoreductase" evidence="7">
    <location>
        <begin position="24"/>
        <end position="266"/>
    </location>
</feature>
<evidence type="ECO:0000256" key="6">
    <source>
        <dbReference type="PIRSR" id="PIRSR000097-3"/>
    </source>
</evidence>
<organism evidence="8 9">
    <name type="scientific">Hungatella hathewayi</name>
    <dbReference type="NCBI Taxonomy" id="154046"/>
    <lineage>
        <taxon>Bacteria</taxon>
        <taxon>Bacillati</taxon>
        <taxon>Bacillota</taxon>
        <taxon>Clostridia</taxon>
        <taxon>Lachnospirales</taxon>
        <taxon>Lachnospiraceae</taxon>
        <taxon>Hungatella</taxon>
    </lineage>
</organism>
<evidence type="ECO:0000256" key="4">
    <source>
        <dbReference type="PIRSR" id="PIRSR000097-1"/>
    </source>
</evidence>
<dbReference type="PIRSF" id="PIRSF000097">
    <property type="entry name" value="AKR"/>
    <property type="match status" value="1"/>
</dbReference>
<gene>
    <name evidence="8" type="ORF">DXD79_04585</name>
</gene>
<dbReference type="CDD" id="cd19071">
    <property type="entry name" value="AKR_AKR1-5-like"/>
    <property type="match status" value="1"/>
</dbReference>
<dbReference type="InterPro" id="IPR018170">
    <property type="entry name" value="Aldo/ket_reductase_CS"/>
</dbReference>
<dbReference type="Pfam" id="PF00248">
    <property type="entry name" value="Aldo_ket_red"/>
    <property type="match status" value="1"/>
</dbReference>
<dbReference type="InterPro" id="IPR036812">
    <property type="entry name" value="NAD(P)_OxRdtase_dom_sf"/>
</dbReference>
<comment type="caution">
    <text evidence="8">The sequence shown here is derived from an EMBL/GenBank/DDBJ whole genome shotgun (WGS) entry which is preliminary data.</text>
</comment>
<dbReference type="PRINTS" id="PR00069">
    <property type="entry name" value="ALDKETRDTASE"/>
</dbReference>
<dbReference type="InterPro" id="IPR023210">
    <property type="entry name" value="NADP_OxRdtase_dom"/>
</dbReference>
<feature type="site" description="Lowers pKa of active site Tyr" evidence="6">
    <location>
        <position position="81"/>
    </location>
</feature>
<keyword evidence="3" id="KW-0560">Oxidoreductase</keyword>
<dbReference type="Gene3D" id="3.20.20.100">
    <property type="entry name" value="NADP-dependent oxidoreductase domain"/>
    <property type="match status" value="1"/>
</dbReference>
<dbReference type="RefSeq" id="WP_117632826.1">
    <property type="nucleotide sequence ID" value="NZ_QSON01000002.1"/>
</dbReference>
<dbReference type="FunFam" id="3.20.20.100:FF:000002">
    <property type="entry name" value="2,5-diketo-D-gluconic acid reductase A"/>
    <property type="match status" value="1"/>
</dbReference>
<dbReference type="InterPro" id="IPR020471">
    <property type="entry name" value="AKR"/>
</dbReference>
<evidence type="ECO:0000256" key="2">
    <source>
        <dbReference type="ARBA" id="ARBA00022857"/>
    </source>
</evidence>
<evidence type="ECO:0000259" key="7">
    <source>
        <dbReference type="Pfam" id="PF00248"/>
    </source>
</evidence>
<evidence type="ECO:0000313" key="9">
    <source>
        <dbReference type="Proteomes" id="UP000263014"/>
    </source>
</evidence>
<keyword evidence="2" id="KW-0521">NADP</keyword>
<dbReference type="Proteomes" id="UP000263014">
    <property type="component" value="Unassembled WGS sequence"/>
</dbReference>
<feature type="binding site" evidence="5">
    <location>
        <position position="116"/>
    </location>
    <ligand>
        <name>substrate</name>
    </ligand>
</feature>
<dbReference type="SUPFAM" id="SSF51430">
    <property type="entry name" value="NAD(P)-linked oxidoreductase"/>
    <property type="match status" value="1"/>
</dbReference>
<dbReference type="AlphaFoldDB" id="A0A374PBJ1"/>
<feature type="active site" description="Proton donor" evidence="4">
    <location>
        <position position="56"/>
    </location>
</feature>
<evidence type="ECO:0000256" key="3">
    <source>
        <dbReference type="ARBA" id="ARBA00023002"/>
    </source>
</evidence>
<accession>A0A374PBJ1</accession>
<name>A0A374PBJ1_9FIRM</name>
<evidence type="ECO:0000256" key="1">
    <source>
        <dbReference type="ARBA" id="ARBA00007905"/>
    </source>
</evidence>
<protein>
    <submittedName>
        <fullName evidence="8">Aldo/keto reductase</fullName>
    </submittedName>
</protein>
<dbReference type="PROSITE" id="PS00798">
    <property type="entry name" value="ALDOKETO_REDUCTASE_1"/>
    <property type="match status" value="1"/>
</dbReference>
<dbReference type="PANTHER" id="PTHR43827">
    <property type="entry name" value="2,5-DIKETO-D-GLUCONIC ACID REDUCTASE"/>
    <property type="match status" value="1"/>
</dbReference>
<dbReference type="PANTHER" id="PTHR43827:SF3">
    <property type="entry name" value="NADP-DEPENDENT OXIDOREDUCTASE DOMAIN-CONTAINING PROTEIN"/>
    <property type="match status" value="1"/>
</dbReference>
<proteinExistence type="inferred from homology"/>
<dbReference type="GO" id="GO:0016616">
    <property type="term" value="F:oxidoreductase activity, acting on the CH-OH group of donors, NAD or NADP as acceptor"/>
    <property type="evidence" value="ECO:0007669"/>
    <property type="project" value="UniProtKB-ARBA"/>
</dbReference>